<dbReference type="EMBL" id="AB172456">
    <property type="protein sequence ID" value="BAE89518.1"/>
    <property type="molecule type" value="mRNA"/>
</dbReference>
<reference evidence="1" key="1">
    <citation type="journal article" date="2007" name="PLoS Biol.">
        <title>Rate of evolution in brain-expressed genes in humans and other primates.</title>
        <authorList>
            <person name="Wang H.-Y."/>
            <person name="Chien H.-C."/>
            <person name="Osada N."/>
            <person name="Hashimoto K."/>
            <person name="Sugano S."/>
            <person name="Gojobori T."/>
            <person name="Chou C.-K."/>
            <person name="Tsai S.-F."/>
            <person name="Wu C.-I."/>
            <person name="Shen C.-K.J."/>
        </authorList>
    </citation>
    <scope>NUCLEOTIDE SEQUENCE</scope>
</reference>
<proteinExistence type="evidence at transcript level"/>
<sequence length="77" mass="8868">MYSGRALEARSPKSRCWHGHTPEVSRGERFLASYSFWWLRHSLAFDCITPISASVFTYLPLLPLVSSISNKDPCHWI</sequence>
<evidence type="ECO:0000313" key="1">
    <source>
        <dbReference type="EMBL" id="BAE89518.1"/>
    </source>
</evidence>
<protein>
    <submittedName>
        <fullName evidence="1">Macaca fascicularis brain cDNA clone: QflA-18208, similar to human hypothetical protein FLJ39963 (FLJ39963), mRNA, RefSeq: NM_182633.1</fullName>
    </submittedName>
</protein>
<name>I7GI96_MACFA</name>
<organism evidence="1">
    <name type="scientific">Macaca fascicularis</name>
    <name type="common">Crab-eating macaque</name>
    <name type="synonym">Cynomolgus monkey</name>
    <dbReference type="NCBI Taxonomy" id="9541"/>
    <lineage>
        <taxon>Eukaryota</taxon>
        <taxon>Metazoa</taxon>
        <taxon>Chordata</taxon>
        <taxon>Craniata</taxon>
        <taxon>Vertebrata</taxon>
        <taxon>Euteleostomi</taxon>
        <taxon>Mammalia</taxon>
        <taxon>Eutheria</taxon>
        <taxon>Euarchontoglires</taxon>
        <taxon>Primates</taxon>
        <taxon>Haplorrhini</taxon>
        <taxon>Catarrhini</taxon>
        <taxon>Cercopithecidae</taxon>
        <taxon>Cercopithecinae</taxon>
        <taxon>Macaca</taxon>
    </lineage>
</organism>
<accession>I7GI96</accession>
<dbReference type="AlphaFoldDB" id="I7GI96"/>